<organism evidence="8 9">
    <name type="scientific">Staphylococcus ureilyticus</name>
    <name type="common">Staphylococcus cohnii subsp. urealyticus</name>
    <dbReference type="NCBI Taxonomy" id="94138"/>
    <lineage>
        <taxon>Bacteria</taxon>
        <taxon>Bacillati</taxon>
        <taxon>Bacillota</taxon>
        <taxon>Bacilli</taxon>
        <taxon>Bacillales</taxon>
        <taxon>Staphylococcaceae</taxon>
        <taxon>Staphylococcus</taxon>
        <taxon>Staphylococcus cohnii species complex</taxon>
    </lineage>
</organism>
<keyword evidence="1" id="KW-0678">Repressor</keyword>
<dbReference type="InterPro" id="IPR010166">
    <property type="entry name" value="SarA/Rot_dom"/>
</dbReference>
<feature type="domain" description="HTH marR-type" evidence="7">
    <location>
        <begin position="1"/>
        <end position="117"/>
    </location>
</feature>
<protein>
    <submittedName>
        <fullName evidence="8">MarR family transcriptional regulator</fullName>
    </submittedName>
</protein>
<dbReference type="PROSITE" id="PS50995">
    <property type="entry name" value="HTH_MARR_2"/>
    <property type="match status" value="1"/>
</dbReference>
<gene>
    <name evidence="8" type="ORF">SCO02_14200</name>
</gene>
<name>A0AB34AIT9_STAUR</name>
<dbReference type="GO" id="GO:0003677">
    <property type="term" value="F:DNA binding"/>
    <property type="evidence" value="ECO:0007669"/>
    <property type="project" value="UniProtKB-KW"/>
</dbReference>
<dbReference type="GO" id="GO:0006950">
    <property type="term" value="P:response to stress"/>
    <property type="evidence" value="ECO:0007669"/>
    <property type="project" value="TreeGrafter"/>
</dbReference>
<dbReference type="PANTHER" id="PTHR33164">
    <property type="entry name" value="TRANSCRIPTIONAL REGULATOR, MARR FAMILY"/>
    <property type="match status" value="1"/>
</dbReference>
<evidence type="ECO:0000256" key="6">
    <source>
        <dbReference type="ARBA" id="ARBA00023163"/>
    </source>
</evidence>
<dbReference type="NCBIfam" id="TIGR01889">
    <property type="entry name" value="Staph_reg_Sar"/>
    <property type="match status" value="1"/>
</dbReference>
<dbReference type="AlphaFoldDB" id="A0AB34AIT9"/>
<reference evidence="8 9" key="1">
    <citation type="submission" date="2019-07" db="EMBL/GenBank/DDBJ databases">
        <title>Whole genome shotgun sequence of Staphylococcus cohnii subsp. urealyticus NBRC 109766.</title>
        <authorList>
            <person name="Hosoyama A."/>
            <person name="Uohara A."/>
            <person name="Ohji S."/>
            <person name="Ichikawa N."/>
        </authorList>
    </citation>
    <scope>NUCLEOTIDE SEQUENCE [LARGE SCALE GENOMIC DNA]</scope>
    <source>
        <strain evidence="8 9">NBRC 109766</strain>
    </source>
</reference>
<keyword evidence="5" id="KW-0010">Activator</keyword>
<keyword evidence="9" id="KW-1185">Reference proteome</keyword>
<dbReference type="InterPro" id="IPR036388">
    <property type="entry name" value="WH-like_DNA-bd_sf"/>
</dbReference>
<keyword evidence="4" id="KW-0238">DNA-binding</keyword>
<dbReference type="PANTHER" id="PTHR33164:SF56">
    <property type="entry name" value="HTH-TYPE TRANSCRIPTIONAL REGULATOR MHQR"/>
    <property type="match status" value="1"/>
</dbReference>
<evidence type="ECO:0000256" key="5">
    <source>
        <dbReference type="ARBA" id="ARBA00023159"/>
    </source>
</evidence>
<keyword evidence="3" id="KW-0843">Virulence</keyword>
<proteinExistence type="predicted"/>
<dbReference type="InterPro" id="IPR036390">
    <property type="entry name" value="WH_DNA-bd_sf"/>
</dbReference>
<dbReference type="RefSeq" id="WP_046208467.1">
    <property type="nucleotide sequence ID" value="NZ_BKAW01000007.1"/>
</dbReference>
<sequence length="117" mass="14253">MEKLKELSELNELITLYQKGKQFFKETKKYHKLNYEEIFILNYIHECQSYEVTAKEIAQYSELKPYYLTKALQKLIKMGYLSKKRSDIDERTVVVYINETQRQKIEHMIKTLQDYLK</sequence>
<evidence type="ECO:0000313" key="8">
    <source>
        <dbReference type="EMBL" id="GEQ02979.1"/>
    </source>
</evidence>
<dbReference type="InterPro" id="IPR039422">
    <property type="entry name" value="MarR/SlyA-like"/>
</dbReference>
<evidence type="ECO:0000256" key="1">
    <source>
        <dbReference type="ARBA" id="ARBA00022491"/>
    </source>
</evidence>
<accession>A0AB34AIT9</accession>
<keyword evidence="2" id="KW-0805">Transcription regulation</keyword>
<evidence type="ECO:0000256" key="4">
    <source>
        <dbReference type="ARBA" id="ARBA00023125"/>
    </source>
</evidence>
<comment type="caution">
    <text evidence="8">The sequence shown here is derived from an EMBL/GenBank/DDBJ whole genome shotgun (WGS) entry which is preliminary data.</text>
</comment>
<dbReference type="Pfam" id="PF22381">
    <property type="entry name" value="Staph_reg_Sar_Rot"/>
    <property type="match status" value="1"/>
</dbReference>
<evidence type="ECO:0000259" key="7">
    <source>
        <dbReference type="PROSITE" id="PS50995"/>
    </source>
</evidence>
<dbReference type="Proteomes" id="UP000321839">
    <property type="component" value="Unassembled WGS sequence"/>
</dbReference>
<dbReference type="SUPFAM" id="SSF46785">
    <property type="entry name" value="Winged helix' DNA-binding domain"/>
    <property type="match status" value="1"/>
</dbReference>
<keyword evidence="6" id="KW-0804">Transcription</keyword>
<evidence type="ECO:0000256" key="2">
    <source>
        <dbReference type="ARBA" id="ARBA00023015"/>
    </source>
</evidence>
<evidence type="ECO:0000256" key="3">
    <source>
        <dbReference type="ARBA" id="ARBA00023026"/>
    </source>
</evidence>
<evidence type="ECO:0000313" key="9">
    <source>
        <dbReference type="Proteomes" id="UP000321839"/>
    </source>
</evidence>
<dbReference type="InterPro" id="IPR000835">
    <property type="entry name" value="HTH_MarR-typ"/>
</dbReference>
<dbReference type="EMBL" id="BKAW01000007">
    <property type="protein sequence ID" value="GEQ02979.1"/>
    <property type="molecule type" value="Genomic_DNA"/>
</dbReference>
<dbReference type="GeneID" id="78333028"/>
<dbReference type="Gene3D" id="1.10.10.10">
    <property type="entry name" value="Winged helix-like DNA-binding domain superfamily/Winged helix DNA-binding domain"/>
    <property type="match status" value="1"/>
</dbReference>
<dbReference type="InterPro" id="IPR055166">
    <property type="entry name" value="Transc_reg_Sar_Rot_HTH"/>
</dbReference>
<dbReference type="GO" id="GO:0003700">
    <property type="term" value="F:DNA-binding transcription factor activity"/>
    <property type="evidence" value="ECO:0007669"/>
    <property type="project" value="InterPro"/>
</dbReference>